<keyword evidence="1" id="KW-0812">Transmembrane</keyword>
<dbReference type="VEuPathDB" id="CryptoDB:Cvel_25113"/>
<dbReference type="AlphaFoldDB" id="A0A0G4H8H8"/>
<keyword evidence="1" id="KW-1133">Transmembrane helix</keyword>
<organism evidence="2">
    <name type="scientific">Chromera velia CCMP2878</name>
    <dbReference type="NCBI Taxonomy" id="1169474"/>
    <lineage>
        <taxon>Eukaryota</taxon>
        <taxon>Sar</taxon>
        <taxon>Alveolata</taxon>
        <taxon>Colpodellida</taxon>
        <taxon>Chromeraceae</taxon>
        <taxon>Chromera</taxon>
    </lineage>
</organism>
<dbReference type="PhylomeDB" id="A0A0G4H8H8"/>
<dbReference type="EMBL" id="CDMZ01001987">
    <property type="protein sequence ID" value="CEM40181.1"/>
    <property type="molecule type" value="Genomic_DNA"/>
</dbReference>
<gene>
    <name evidence="2" type="ORF">Cvel_25113</name>
</gene>
<protein>
    <submittedName>
        <fullName evidence="2">Uncharacterized protein</fullName>
    </submittedName>
</protein>
<reference evidence="2" key="1">
    <citation type="submission" date="2014-11" db="EMBL/GenBank/DDBJ databases">
        <authorList>
            <person name="Otto D Thomas"/>
            <person name="Naeem Raeece"/>
        </authorList>
    </citation>
    <scope>NUCLEOTIDE SEQUENCE</scope>
</reference>
<accession>A0A0G4H8H8</accession>
<name>A0A0G4H8H8_9ALVE</name>
<evidence type="ECO:0000256" key="1">
    <source>
        <dbReference type="SAM" id="Phobius"/>
    </source>
</evidence>
<proteinExistence type="predicted"/>
<keyword evidence="1" id="KW-0472">Membrane</keyword>
<sequence>MQPLCDECVAGYQKVGKTSVYGKCPPLWVNAALYVLGGLFLIVVVLLYSMITITDDFAGSVETHKVAIKIVINFTNVITVLAEFKFYKVVVRTSDLGGTGGKN</sequence>
<feature type="transmembrane region" description="Helical" evidence="1">
    <location>
        <begin position="27"/>
        <end position="48"/>
    </location>
</feature>
<evidence type="ECO:0000313" key="2">
    <source>
        <dbReference type="EMBL" id="CEM40181.1"/>
    </source>
</evidence>